<organism evidence="4 5">
    <name type="scientific">Gilvimarinus japonicus</name>
    <dbReference type="NCBI Taxonomy" id="1796469"/>
    <lineage>
        <taxon>Bacteria</taxon>
        <taxon>Pseudomonadati</taxon>
        <taxon>Pseudomonadota</taxon>
        <taxon>Gammaproteobacteria</taxon>
        <taxon>Cellvibrionales</taxon>
        <taxon>Cellvibrionaceae</taxon>
        <taxon>Gilvimarinus</taxon>
    </lineage>
</organism>
<evidence type="ECO:0000259" key="3">
    <source>
        <dbReference type="Pfam" id="PF02230"/>
    </source>
</evidence>
<gene>
    <name evidence="4" type="ORF">ACFOEB_01775</name>
</gene>
<name>A0ABV7HRE5_9GAMM</name>
<reference evidence="5" key="1">
    <citation type="journal article" date="2019" name="Int. J. Syst. Evol. Microbiol.">
        <title>The Global Catalogue of Microorganisms (GCM) 10K type strain sequencing project: providing services to taxonomists for standard genome sequencing and annotation.</title>
        <authorList>
            <consortium name="The Broad Institute Genomics Platform"/>
            <consortium name="The Broad Institute Genome Sequencing Center for Infectious Disease"/>
            <person name="Wu L."/>
            <person name="Ma J."/>
        </authorList>
    </citation>
    <scope>NUCLEOTIDE SEQUENCE [LARGE SCALE GENOMIC DNA]</scope>
    <source>
        <strain evidence="5">KCTC 52141</strain>
    </source>
</reference>
<dbReference type="InterPro" id="IPR050565">
    <property type="entry name" value="LYPA1-2/EST-like"/>
</dbReference>
<dbReference type="Proteomes" id="UP001595548">
    <property type="component" value="Unassembled WGS sequence"/>
</dbReference>
<dbReference type="Pfam" id="PF02230">
    <property type="entry name" value="Abhydrolase_2"/>
    <property type="match status" value="1"/>
</dbReference>
<keyword evidence="5" id="KW-1185">Reference proteome</keyword>
<dbReference type="PANTHER" id="PTHR10655">
    <property type="entry name" value="LYSOPHOSPHOLIPASE-RELATED"/>
    <property type="match status" value="1"/>
</dbReference>
<comment type="similarity">
    <text evidence="1">Belongs to the AB hydrolase superfamily. AB hydrolase 2 family.</text>
</comment>
<keyword evidence="2 4" id="KW-0378">Hydrolase</keyword>
<evidence type="ECO:0000313" key="4">
    <source>
        <dbReference type="EMBL" id="MFC3153912.1"/>
    </source>
</evidence>
<dbReference type="SUPFAM" id="SSF53474">
    <property type="entry name" value="alpha/beta-Hydrolases"/>
    <property type="match status" value="1"/>
</dbReference>
<dbReference type="GO" id="GO:0016787">
    <property type="term" value="F:hydrolase activity"/>
    <property type="evidence" value="ECO:0007669"/>
    <property type="project" value="UniProtKB-KW"/>
</dbReference>
<proteinExistence type="inferred from homology"/>
<dbReference type="InterPro" id="IPR029058">
    <property type="entry name" value="AB_hydrolase_fold"/>
</dbReference>
<evidence type="ECO:0000313" key="5">
    <source>
        <dbReference type="Proteomes" id="UP001595548"/>
    </source>
</evidence>
<evidence type="ECO:0000256" key="2">
    <source>
        <dbReference type="ARBA" id="ARBA00022801"/>
    </source>
</evidence>
<dbReference type="PANTHER" id="PTHR10655:SF17">
    <property type="entry name" value="LYSOPHOSPHOLIPASE-LIKE PROTEIN 1"/>
    <property type="match status" value="1"/>
</dbReference>
<dbReference type="Gene3D" id="3.40.50.1820">
    <property type="entry name" value="alpha/beta hydrolase"/>
    <property type="match status" value="1"/>
</dbReference>
<comment type="caution">
    <text evidence="4">The sequence shown here is derived from an EMBL/GenBank/DDBJ whole genome shotgun (WGS) entry which is preliminary data.</text>
</comment>
<accession>A0ABV7HRE5</accession>
<evidence type="ECO:0000256" key="1">
    <source>
        <dbReference type="ARBA" id="ARBA00006499"/>
    </source>
</evidence>
<dbReference type="RefSeq" id="WP_339617328.1">
    <property type="nucleotide sequence ID" value="NZ_AP031500.1"/>
</dbReference>
<dbReference type="EMBL" id="JBHRTL010000003">
    <property type="protein sequence ID" value="MFC3153912.1"/>
    <property type="molecule type" value="Genomic_DNA"/>
</dbReference>
<dbReference type="InterPro" id="IPR003140">
    <property type="entry name" value="PLipase/COase/thioEstase"/>
</dbReference>
<sequence length="229" mass="24478">MSANPFAALECLTLENPNAGPSDACVIWLHGLGASCNDFANLLPQLSLSAGARIRFVFPQAPQLAVTVNGGYQMPAWYDLQSLDVDRKFNAQHLAQASVAINELIEQQVAAGITSERILMAGFSQGGAVAYDVALNCTRPLAGLMALSTYFATSDTCTFSAANKSLAISIQHGLQDEVVLPELAVRAESVLQAQGYQFDSHRYPMAHEVCGEQISDISAFINRCLPVLG</sequence>
<protein>
    <submittedName>
        <fullName evidence="4">Alpha/beta hydrolase</fullName>
    </submittedName>
</protein>
<feature type="domain" description="Phospholipase/carboxylesterase/thioesterase" evidence="3">
    <location>
        <begin position="19"/>
        <end position="224"/>
    </location>
</feature>